<reference evidence="2" key="1">
    <citation type="submission" date="2020-07" db="EMBL/GenBank/DDBJ databases">
        <title>The High-quality genome of the commercially important snow crab, Chionoecetes opilio.</title>
        <authorList>
            <person name="Jeong J.-H."/>
            <person name="Ryu S."/>
        </authorList>
    </citation>
    <scope>NUCLEOTIDE SEQUENCE</scope>
    <source>
        <strain evidence="2">MADBK_172401_WGS</strain>
        <tissue evidence="2">Digestive gland</tissue>
    </source>
</reference>
<evidence type="ECO:0000313" key="3">
    <source>
        <dbReference type="Proteomes" id="UP000770661"/>
    </source>
</evidence>
<evidence type="ECO:0000256" key="1">
    <source>
        <dbReference type="SAM" id="MobiDB-lite"/>
    </source>
</evidence>
<dbReference type="EMBL" id="JACEEZ010018382">
    <property type="protein sequence ID" value="KAG0716980.1"/>
    <property type="molecule type" value="Genomic_DNA"/>
</dbReference>
<gene>
    <name evidence="2" type="ORF">GWK47_008400</name>
</gene>
<proteinExistence type="predicted"/>
<protein>
    <submittedName>
        <fullName evidence="2">Uncharacterized protein</fullName>
    </submittedName>
</protein>
<dbReference type="OrthoDB" id="66881at2759"/>
<feature type="compositionally biased region" description="Polar residues" evidence="1">
    <location>
        <begin position="69"/>
        <end position="78"/>
    </location>
</feature>
<organism evidence="2 3">
    <name type="scientific">Chionoecetes opilio</name>
    <name type="common">Atlantic snow crab</name>
    <name type="synonym">Cancer opilio</name>
    <dbReference type="NCBI Taxonomy" id="41210"/>
    <lineage>
        <taxon>Eukaryota</taxon>
        <taxon>Metazoa</taxon>
        <taxon>Ecdysozoa</taxon>
        <taxon>Arthropoda</taxon>
        <taxon>Crustacea</taxon>
        <taxon>Multicrustacea</taxon>
        <taxon>Malacostraca</taxon>
        <taxon>Eumalacostraca</taxon>
        <taxon>Eucarida</taxon>
        <taxon>Decapoda</taxon>
        <taxon>Pleocyemata</taxon>
        <taxon>Brachyura</taxon>
        <taxon>Eubrachyura</taxon>
        <taxon>Majoidea</taxon>
        <taxon>Majidae</taxon>
        <taxon>Chionoecetes</taxon>
    </lineage>
</organism>
<dbReference type="Proteomes" id="UP000770661">
    <property type="component" value="Unassembled WGS sequence"/>
</dbReference>
<dbReference type="Gene3D" id="3.50.50.60">
    <property type="entry name" value="FAD/NAD(P)-binding domain"/>
    <property type="match status" value="1"/>
</dbReference>
<comment type="caution">
    <text evidence="2">The sequence shown here is derived from an EMBL/GenBank/DDBJ whole genome shotgun (WGS) entry which is preliminary data.</text>
</comment>
<evidence type="ECO:0000313" key="2">
    <source>
        <dbReference type="EMBL" id="KAG0716980.1"/>
    </source>
</evidence>
<accession>A0A8J4XYC5</accession>
<sequence length="106" mass="11656">MDDKALLLVVCPEDCFHMMKVVGVIGAGAAGLCAARHISASPCMTPVVWEKASRWRNLDLHTRRGKMNTAANPLQPSPMTDAFPDFPSNGKESYLHHKDVPQILED</sequence>
<name>A0A8J4XYC5_CHIOP</name>
<dbReference type="InterPro" id="IPR036188">
    <property type="entry name" value="FAD/NAD-bd_sf"/>
</dbReference>
<keyword evidence="3" id="KW-1185">Reference proteome</keyword>
<dbReference type="AlphaFoldDB" id="A0A8J4XYC5"/>
<feature type="region of interest" description="Disordered" evidence="1">
    <location>
        <begin position="67"/>
        <end position="106"/>
    </location>
</feature>